<reference evidence="2" key="1">
    <citation type="submission" date="2023-04" db="EMBL/GenBank/DDBJ databases">
        <authorList>
            <consortium name="ELIXIR-Norway"/>
        </authorList>
    </citation>
    <scope>NUCLEOTIDE SEQUENCE [LARGE SCALE GENOMIC DNA]</scope>
</reference>
<sequence>MLGARGSPTTRLRLPPEARSLCRMWLPGHLVVATCLGLRGILGAKSAGFRESRGRAAATAHLEGQATGESAKHAGPLGSADSGEGASGNWPWQEKWTVHGSGLGRVAGIRVGKRRATRGGSWISEVREDQSPESGQRAGRGGKREWSVQKVRSWTGSERRQDGAPRARTSRGG</sequence>
<keyword evidence="3" id="KW-1185">Reference proteome</keyword>
<evidence type="ECO:0000256" key="1">
    <source>
        <dbReference type="SAM" id="MobiDB-lite"/>
    </source>
</evidence>
<accession>A0ABN8Z5M2</accession>
<proteinExistence type="predicted"/>
<dbReference type="EMBL" id="OX459964">
    <property type="protein sequence ID" value="CAI9169084.1"/>
    <property type="molecule type" value="Genomic_DNA"/>
</dbReference>
<protein>
    <submittedName>
        <fullName evidence="2">Uncharacterized protein</fullName>
    </submittedName>
</protein>
<dbReference type="Proteomes" id="UP001176941">
    <property type="component" value="Chromosome 28"/>
</dbReference>
<evidence type="ECO:0000313" key="2">
    <source>
        <dbReference type="EMBL" id="CAI9169084.1"/>
    </source>
</evidence>
<organism evidence="2 3">
    <name type="scientific">Rangifer tarandus platyrhynchus</name>
    <name type="common">Svalbard reindeer</name>
    <dbReference type="NCBI Taxonomy" id="3082113"/>
    <lineage>
        <taxon>Eukaryota</taxon>
        <taxon>Metazoa</taxon>
        <taxon>Chordata</taxon>
        <taxon>Craniata</taxon>
        <taxon>Vertebrata</taxon>
        <taxon>Euteleostomi</taxon>
        <taxon>Mammalia</taxon>
        <taxon>Eutheria</taxon>
        <taxon>Laurasiatheria</taxon>
        <taxon>Artiodactyla</taxon>
        <taxon>Ruminantia</taxon>
        <taxon>Pecora</taxon>
        <taxon>Cervidae</taxon>
        <taxon>Odocoileinae</taxon>
        <taxon>Rangifer</taxon>
    </lineage>
</organism>
<gene>
    <name evidence="2" type="ORF">MRATA1EN1_LOCUS18046</name>
</gene>
<name>A0ABN8Z5M2_RANTA</name>
<evidence type="ECO:0000313" key="3">
    <source>
        <dbReference type="Proteomes" id="UP001176941"/>
    </source>
</evidence>
<feature type="region of interest" description="Disordered" evidence="1">
    <location>
        <begin position="56"/>
        <end position="95"/>
    </location>
</feature>
<feature type="region of interest" description="Disordered" evidence="1">
    <location>
        <begin position="122"/>
        <end position="173"/>
    </location>
</feature>